<keyword evidence="1" id="KW-0676">Redox-active center</keyword>
<evidence type="ECO:0000313" key="3">
    <source>
        <dbReference type="Proteomes" id="UP000002258"/>
    </source>
</evidence>
<sequence>MTIPSINRYPRVIIKYCAKCKWQNRALWYLQELLQTFPETIQDISVQPIYDQPGVFAVILVQSETEEPEIVYQRKFKSAELAIKYGDKDGSQSEDYYYEGFPDAKFIKILIRDKLGTEVKLGQHVEKDASTNFLTSNNNRDKDIGSIDNKIDCQDCNLEQ</sequence>
<dbReference type="Pfam" id="PF10262">
    <property type="entry name" value="Rdx"/>
    <property type="match status" value="1"/>
</dbReference>
<dbReference type="RefSeq" id="XP_001387706.1">
    <property type="nucleotide sequence ID" value="XM_001387669.1"/>
</dbReference>
<proteinExistence type="predicted"/>
<keyword evidence="3" id="KW-1185">Reference proteome</keyword>
<gene>
    <name evidence="2" type="ORF">PICST_28093</name>
</gene>
<dbReference type="InParanoid" id="A3GF26"/>
<dbReference type="PANTHER" id="PTHR36417">
    <property type="entry name" value="SELENOPROTEIN DOMAIN PROTEIN (AFU_ORTHOLOGUE AFUA_1G05220)"/>
    <property type="match status" value="1"/>
</dbReference>
<dbReference type="HOGENOM" id="CLU_068510_3_0_1"/>
<dbReference type="OMA" id="EYCTQCR"/>
<reference evidence="2 3" key="1">
    <citation type="journal article" date="2007" name="Nat. Biotechnol.">
        <title>Genome sequence of the lignocellulose-bioconverting and xylose-fermenting yeast Pichia stipitis.</title>
        <authorList>
            <person name="Jeffries T.W."/>
            <person name="Grigoriev I.V."/>
            <person name="Grimwood J."/>
            <person name="Laplaza J.M."/>
            <person name="Aerts A."/>
            <person name="Salamov A."/>
            <person name="Schmutz J."/>
            <person name="Lindquist E."/>
            <person name="Dehal P."/>
            <person name="Shapiro H."/>
            <person name="Jin Y.S."/>
            <person name="Passoth V."/>
            <person name="Richardson P.M."/>
        </authorList>
    </citation>
    <scope>NUCLEOTIDE SEQUENCE [LARGE SCALE GENOMIC DNA]</scope>
    <source>
        <strain evidence="3">ATCC 58785 / CBS 6054 / NBRC 10063 / NRRL Y-11545</strain>
    </source>
</reference>
<dbReference type="EMBL" id="AAVQ01000001">
    <property type="protein sequence ID" value="EAZ63683.1"/>
    <property type="molecule type" value="Genomic_DNA"/>
</dbReference>
<dbReference type="InterPro" id="IPR011893">
    <property type="entry name" value="Selenoprotein_Rdx-typ"/>
</dbReference>
<evidence type="ECO:0008006" key="4">
    <source>
        <dbReference type="Google" id="ProtNLM"/>
    </source>
</evidence>
<name>A3GF26_PICST</name>
<dbReference type="Gene3D" id="3.40.30.10">
    <property type="entry name" value="Glutaredoxin"/>
    <property type="match status" value="1"/>
</dbReference>
<evidence type="ECO:0000313" key="2">
    <source>
        <dbReference type="EMBL" id="EAZ63683.1"/>
    </source>
</evidence>
<dbReference type="AlphaFoldDB" id="A3GF26"/>
<dbReference type="eggNOG" id="ENOG502S6UH">
    <property type="taxonomic scope" value="Eukaryota"/>
</dbReference>
<evidence type="ECO:0000256" key="1">
    <source>
        <dbReference type="ARBA" id="ARBA00023284"/>
    </source>
</evidence>
<comment type="caution">
    <text evidence="2">The sequence shown here is derived from an EMBL/GenBank/DDBJ whole genome shotgun (WGS) entry which is preliminary data.</text>
</comment>
<protein>
    <recommendedName>
        <fullName evidence="4">Rdx family-domain-containing protein</fullName>
    </recommendedName>
</protein>
<dbReference type="InterPro" id="IPR036249">
    <property type="entry name" value="Thioredoxin-like_sf"/>
</dbReference>
<dbReference type="KEGG" id="pic:PICST_28093"/>
<dbReference type="Proteomes" id="UP000002258">
    <property type="component" value="Chromosome 1"/>
</dbReference>
<dbReference type="GeneID" id="4850875"/>
<dbReference type="PANTHER" id="PTHR36417:SF2">
    <property type="entry name" value="SELENOPROTEIN DOMAIN PROTEIN (AFU_ORTHOLOGUE AFUA_1G05220)"/>
    <property type="match status" value="1"/>
</dbReference>
<dbReference type="SUPFAM" id="SSF52833">
    <property type="entry name" value="Thioredoxin-like"/>
    <property type="match status" value="1"/>
</dbReference>
<accession>A3GF26</accession>
<dbReference type="OrthoDB" id="60822at2759"/>
<organism evidence="2 3">
    <name type="scientific">Scheffersomyces stipitis (strain ATCC 58785 / CBS 6054 / NBRC 10063 / NRRL Y-11545)</name>
    <name type="common">Yeast</name>
    <name type="synonym">Pichia stipitis</name>
    <dbReference type="NCBI Taxonomy" id="322104"/>
    <lineage>
        <taxon>Eukaryota</taxon>
        <taxon>Fungi</taxon>
        <taxon>Dikarya</taxon>
        <taxon>Ascomycota</taxon>
        <taxon>Saccharomycotina</taxon>
        <taxon>Pichiomycetes</taxon>
        <taxon>Debaryomycetaceae</taxon>
        <taxon>Scheffersomyces</taxon>
    </lineage>
</organism>